<dbReference type="EC" id="1.6.5.9" evidence="2"/>
<evidence type="ECO:0000313" key="9">
    <source>
        <dbReference type="EMBL" id="MCW1885569.1"/>
    </source>
</evidence>
<name>A0ABT3FQI2_9BACT</name>
<dbReference type="PROSITE" id="PS51257">
    <property type="entry name" value="PROKAR_LIPOPROTEIN"/>
    <property type="match status" value="1"/>
</dbReference>
<dbReference type="Gene3D" id="3.50.50.100">
    <property type="match status" value="1"/>
</dbReference>
<accession>A0ABT3FQI2</accession>
<dbReference type="PANTHER" id="PTHR43706:SF47">
    <property type="entry name" value="EXTERNAL NADH-UBIQUINONE OXIDOREDUCTASE 1, MITOCHONDRIAL-RELATED"/>
    <property type="match status" value="1"/>
</dbReference>
<keyword evidence="10" id="KW-1185">Reference proteome</keyword>
<dbReference type="InterPro" id="IPR045024">
    <property type="entry name" value="NDH-2"/>
</dbReference>
<gene>
    <name evidence="9" type="ORF">OKA04_12590</name>
</gene>
<dbReference type="RefSeq" id="WP_264501524.1">
    <property type="nucleotide sequence ID" value="NZ_JAPDDS010000006.1"/>
</dbReference>
<dbReference type="InterPro" id="IPR023753">
    <property type="entry name" value="FAD/NAD-binding_dom"/>
</dbReference>
<evidence type="ECO:0000256" key="4">
    <source>
        <dbReference type="ARBA" id="ARBA00022827"/>
    </source>
</evidence>
<comment type="catalytic activity">
    <reaction evidence="7">
        <text>a quinone + NADH + H(+) = a quinol + NAD(+)</text>
        <dbReference type="Rhea" id="RHEA:46160"/>
        <dbReference type="ChEBI" id="CHEBI:15378"/>
        <dbReference type="ChEBI" id="CHEBI:24646"/>
        <dbReference type="ChEBI" id="CHEBI:57540"/>
        <dbReference type="ChEBI" id="CHEBI:57945"/>
        <dbReference type="ChEBI" id="CHEBI:132124"/>
        <dbReference type="EC" id="1.6.5.9"/>
    </reaction>
</comment>
<evidence type="ECO:0000256" key="3">
    <source>
        <dbReference type="ARBA" id="ARBA00022630"/>
    </source>
</evidence>
<evidence type="ECO:0000313" key="10">
    <source>
        <dbReference type="Proteomes" id="UP001207930"/>
    </source>
</evidence>
<feature type="domain" description="FAD/NAD(P)-binding" evidence="8">
    <location>
        <begin position="6"/>
        <end position="324"/>
    </location>
</feature>
<reference evidence="9 10" key="1">
    <citation type="submission" date="2022-10" db="EMBL/GenBank/DDBJ databases">
        <title>Luteolibacter flavescens strain MCCC 1K03193, whole genome shotgun sequencing project.</title>
        <authorList>
            <person name="Zhao G."/>
            <person name="Shen L."/>
        </authorList>
    </citation>
    <scope>NUCLEOTIDE SEQUENCE [LARGE SCALE GENOMIC DNA]</scope>
    <source>
        <strain evidence="9 10">MCCC 1K03193</strain>
    </source>
</reference>
<comment type="caution">
    <text evidence="9">The sequence shown here is derived from an EMBL/GenBank/DDBJ whole genome shotgun (WGS) entry which is preliminary data.</text>
</comment>
<dbReference type="EMBL" id="JAPDDS010000006">
    <property type="protein sequence ID" value="MCW1885569.1"/>
    <property type="molecule type" value="Genomic_DNA"/>
</dbReference>
<evidence type="ECO:0000256" key="7">
    <source>
        <dbReference type="ARBA" id="ARBA00047599"/>
    </source>
</evidence>
<protein>
    <recommendedName>
        <fullName evidence="2">NADH:ubiquinone reductase (non-electrogenic)</fullName>
        <ecNumber evidence="2">1.6.5.9</ecNumber>
    </recommendedName>
</protein>
<keyword evidence="4" id="KW-0274">FAD</keyword>
<dbReference type="Proteomes" id="UP001207930">
    <property type="component" value="Unassembled WGS sequence"/>
</dbReference>
<dbReference type="Pfam" id="PF07992">
    <property type="entry name" value="Pyr_redox_2"/>
    <property type="match status" value="1"/>
</dbReference>
<organism evidence="9 10">
    <name type="scientific">Luteolibacter flavescens</name>
    <dbReference type="NCBI Taxonomy" id="1859460"/>
    <lineage>
        <taxon>Bacteria</taxon>
        <taxon>Pseudomonadati</taxon>
        <taxon>Verrucomicrobiota</taxon>
        <taxon>Verrucomicrobiia</taxon>
        <taxon>Verrucomicrobiales</taxon>
        <taxon>Verrucomicrobiaceae</taxon>
        <taxon>Luteolibacter</taxon>
    </lineage>
</organism>
<dbReference type="SUPFAM" id="SSF51905">
    <property type="entry name" value="FAD/NAD(P)-binding domain"/>
    <property type="match status" value="1"/>
</dbReference>
<evidence type="ECO:0000256" key="2">
    <source>
        <dbReference type="ARBA" id="ARBA00012637"/>
    </source>
</evidence>
<evidence type="ECO:0000256" key="6">
    <source>
        <dbReference type="ARBA" id="ARBA00023027"/>
    </source>
</evidence>
<dbReference type="PANTHER" id="PTHR43706">
    <property type="entry name" value="NADH DEHYDROGENASE"/>
    <property type="match status" value="1"/>
</dbReference>
<evidence type="ECO:0000259" key="8">
    <source>
        <dbReference type="Pfam" id="PF07992"/>
    </source>
</evidence>
<keyword evidence="5" id="KW-0560">Oxidoreductase</keyword>
<dbReference type="PRINTS" id="PR00411">
    <property type="entry name" value="PNDRDTASEI"/>
</dbReference>
<comment type="similarity">
    <text evidence="1">Belongs to the NADH dehydrogenase family.</text>
</comment>
<dbReference type="PRINTS" id="PR00368">
    <property type="entry name" value="FADPNR"/>
</dbReference>
<dbReference type="InterPro" id="IPR036188">
    <property type="entry name" value="FAD/NAD-bd_sf"/>
</dbReference>
<proteinExistence type="inferred from homology"/>
<keyword evidence="6" id="KW-0520">NAD</keyword>
<evidence type="ECO:0000256" key="5">
    <source>
        <dbReference type="ARBA" id="ARBA00023002"/>
    </source>
</evidence>
<evidence type="ECO:0000256" key="1">
    <source>
        <dbReference type="ARBA" id="ARBA00005272"/>
    </source>
</evidence>
<keyword evidence="3" id="KW-0285">Flavoprotein</keyword>
<sequence>MAGDKHVVIIGAGFGGLSCARHLAGRPGIRVTIVDRRNHHLFQPLLYQVATSTLTAPDISRSIRTIFDRDENIAVLYEHVESVDLATRSLTMASGGRLEFDKLVIATGSRASFFGNEAWAPHVLQLKSLSDAFEIRKRVLRNLELADRAEPERQAVLGCVVIIGGGPTGVELAGAFSDLIQRTMRRSYRGYDTRRQRIILLEARDRLLGTFDRAQSDYARRRLEKLGVTVRLGAMVSGIEDQRVTLADGEVLEAGAIIWTAGVEATALTRTLGVGLTRAGLIQVEEDLSLPGHPDAYAIGDTAAAMTPDARPVPGVAPAAVQAGKHVGQQILRGTREPFRYLDKGSMAIIGKNAAVVDAAGMRLHGWPAWLIWLLVHVLFLAGFRSKSGVLVSWFWAYIHDKPGSRVFTTASDDEPGGVS</sequence>